<dbReference type="NCBIfam" id="TIGR00879">
    <property type="entry name" value="SP"/>
    <property type="match status" value="1"/>
</dbReference>
<gene>
    <name evidence="9" type="ORF">L0M99_07010</name>
</gene>
<feature type="transmembrane region" description="Helical" evidence="7">
    <location>
        <begin position="346"/>
        <end position="371"/>
    </location>
</feature>
<organism evidence="9 10">
    <name type="scientific">Varibaculum cambriense</name>
    <dbReference type="NCBI Taxonomy" id="184870"/>
    <lineage>
        <taxon>Bacteria</taxon>
        <taxon>Bacillati</taxon>
        <taxon>Actinomycetota</taxon>
        <taxon>Actinomycetes</taxon>
        <taxon>Actinomycetales</taxon>
        <taxon>Actinomycetaceae</taxon>
        <taxon>Varibaculum</taxon>
    </lineage>
</organism>
<dbReference type="InterPro" id="IPR005828">
    <property type="entry name" value="MFS_sugar_transport-like"/>
</dbReference>
<proteinExistence type="inferred from homology"/>
<dbReference type="InterPro" id="IPR036259">
    <property type="entry name" value="MFS_trans_sf"/>
</dbReference>
<dbReference type="InterPro" id="IPR050360">
    <property type="entry name" value="MFS_Sugar_Transporters"/>
</dbReference>
<dbReference type="InterPro" id="IPR005829">
    <property type="entry name" value="Sugar_transporter_CS"/>
</dbReference>
<keyword evidence="5 7" id="KW-0472">Membrane</keyword>
<dbReference type="InterPro" id="IPR003663">
    <property type="entry name" value="Sugar/inositol_transpt"/>
</dbReference>
<evidence type="ECO:0000256" key="2">
    <source>
        <dbReference type="ARBA" id="ARBA00010992"/>
    </source>
</evidence>
<dbReference type="PANTHER" id="PTHR48022:SF2">
    <property type="entry name" value="PLASTIDIC GLUCOSE TRANSPORTER 4"/>
    <property type="match status" value="1"/>
</dbReference>
<feature type="transmembrane region" description="Helical" evidence="7">
    <location>
        <begin position="118"/>
        <end position="140"/>
    </location>
</feature>
<feature type="transmembrane region" description="Helical" evidence="7">
    <location>
        <begin position="91"/>
        <end position="112"/>
    </location>
</feature>
<protein>
    <submittedName>
        <fullName evidence="9">Sugar porter family MFS transporter</fullName>
    </submittedName>
</protein>
<dbReference type="SUPFAM" id="SSF103473">
    <property type="entry name" value="MFS general substrate transporter"/>
    <property type="match status" value="1"/>
</dbReference>
<feature type="transmembrane region" description="Helical" evidence="7">
    <location>
        <begin position="452"/>
        <end position="472"/>
    </location>
</feature>
<dbReference type="PRINTS" id="PR00171">
    <property type="entry name" value="SUGRTRNSPORT"/>
</dbReference>
<feature type="domain" description="Major facilitator superfamily (MFS) profile" evidence="8">
    <location>
        <begin position="25"/>
        <end position="476"/>
    </location>
</feature>
<feature type="transmembrane region" description="Helical" evidence="7">
    <location>
        <begin position="58"/>
        <end position="79"/>
    </location>
</feature>
<evidence type="ECO:0000256" key="5">
    <source>
        <dbReference type="ARBA" id="ARBA00023136"/>
    </source>
</evidence>
<evidence type="ECO:0000256" key="3">
    <source>
        <dbReference type="ARBA" id="ARBA00022692"/>
    </source>
</evidence>
<evidence type="ECO:0000259" key="8">
    <source>
        <dbReference type="PROSITE" id="PS50850"/>
    </source>
</evidence>
<dbReference type="InterPro" id="IPR020846">
    <property type="entry name" value="MFS_dom"/>
</dbReference>
<dbReference type="PANTHER" id="PTHR48022">
    <property type="entry name" value="PLASTIDIC GLUCOSE TRANSPORTER 4"/>
    <property type="match status" value="1"/>
</dbReference>
<evidence type="ECO:0000313" key="9">
    <source>
        <dbReference type="EMBL" id="MCG4618240.1"/>
    </source>
</evidence>
<keyword evidence="6" id="KW-0813">Transport</keyword>
<dbReference type="Proteomes" id="UP001200537">
    <property type="component" value="Unassembled WGS sequence"/>
</dbReference>
<keyword evidence="4 7" id="KW-1133">Transmembrane helix</keyword>
<evidence type="ECO:0000256" key="7">
    <source>
        <dbReference type="SAM" id="Phobius"/>
    </source>
</evidence>
<dbReference type="Pfam" id="PF00083">
    <property type="entry name" value="Sugar_tr"/>
    <property type="match status" value="1"/>
</dbReference>
<comment type="subcellular location">
    <subcellularLocation>
        <location evidence="1">Cell membrane</location>
        <topology evidence="1">Multi-pass membrane protein</topology>
    </subcellularLocation>
</comment>
<reference evidence="9" key="1">
    <citation type="submission" date="2022-01" db="EMBL/GenBank/DDBJ databases">
        <title>Collection of gut derived symbiotic bacterial strains cultured from healthy donors.</title>
        <authorList>
            <person name="Lin H."/>
            <person name="Kohout C."/>
            <person name="Waligurski E."/>
            <person name="Pamer E.G."/>
        </authorList>
    </citation>
    <scope>NUCLEOTIDE SEQUENCE</scope>
    <source>
        <strain evidence="9">DFI.7.46</strain>
    </source>
</reference>
<keyword evidence="3 7" id="KW-0812">Transmembrane</keyword>
<feature type="transmembrane region" description="Helical" evidence="7">
    <location>
        <begin position="321"/>
        <end position="339"/>
    </location>
</feature>
<feature type="transmembrane region" description="Helical" evidence="7">
    <location>
        <begin position="21"/>
        <end position="38"/>
    </location>
</feature>
<dbReference type="GO" id="GO:0005886">
    <property type="term" value="C:plasma membrane"/>
    <property type="evidence" value="ECO:0007669"/>
    <property type="project" value="UniProtKB-SubCell"/>
</dbReference>
<evidence type="ECO:0000313" key="10">
    <source>
        <dbReference type="Proteomes" id="UP001200537"/>
    </source>
</evidence>
<dbReference type="PROSITE" id="PS00217">
    <property type="entry name" value="SUGAR_TRANSPORT_2"/>
    <property type="match status" value="1"/>
</dbReference>
<dbReference type="RefSeq" id="WP_238128188.1">
    <property type="nucleotide sequence ID" value="NZ_JAGZVZ010000005.1"/>
</dbReference>
<sequence>MSTSTPVAELPSEKVKKARRTATIIALIATLGPFFYGFEGMVLNGAIKAVAGDFKLGTIAQGLAGSAGIIGGLIGAVFAGRISDRIGRKKALQLVGPFLLFEAVFGAFSPLLGVQGGYFFLIFCRVIGGIGFGAATTVAPGYVAEISPTEIRGRLIGFRQLAIILGLFLAAWINSAILAIAGEQGSLAVMAFGLKAWQWMFLCLLIPAIAFVILTALIPESPRFLVSVGKDEQAAITLAKVSAEADPQAKIAQIRASFGQSGNRKLTIKEIMSSKWRPLVFVAMAIAAFQQLTGTNGIFFYSNKLFETVGFSEEMAFQQTTLLTFFKIVGVLTGIFLVDKVGRKRMLMIGGTMIFVALGLVALVFTIAPAGPDGSADVASQPILGWIAVGALCLFLLGFTSSWGPIFSILMGEMFPNEIRGGAMSLASGADFLVNFLVVFFFPFLVAWSPAGVYWIFFVFGVLAVIFTGKFVQETSGKQLEEMGI</sequence>
<dbReference type="AlphaFoldDB" id="A0AAJ1BCD0"/>
<comment type="similarity">
    <text evidence="2 6">Belongs to the major facilitator superfamily. Sugar transporter (TC 2.A.1.1) family.</text>
</comment>
<dbReference type="EMBL" id="JAKNHJ010000013">
    <property type="protein sequence ID" value="MCG4618240.1"/>
    <property type="molecule type" value="Genomic_DNA"/>
</dbReference>
<name>A0AAJ1BCD0_9ACTO</name>
<feature type="transmembrane region" description="Helical" evidence="7">
    <location>
        <begin position="161"/>
        <end position="181"/>
    </location>
</feature>
<feature type="transmembrane region" description="Helical" evidence="7">
    <location>
        <begin position="383"/>
        <end position="411"/>
    </location>
</feature>
<evidence type="ECO:0000256" key="1">
    <source>
        <dbReference type="ARBA" id="ARBA00004651"/>
    </source>
</evidence>
<accession>A0AAJ1BCD0</accession>
<comment type="caution">
    <text evidence="9">The sequence shown here is derived from an EMBL/GenBank/DDBJ whole genome shotgun (WGS) entry which is preliminary data.</text>
</comment>
<feature type="transmembrane region" description="Helical" evidence="7">
    <location>
        <begin position="279"/>
        <end position="301"/>
    </location>
</feature>
<evidence type="ECO:0000256" key="4">
    <source>
        <dbReference type="ARBA" id="ARBA00022989"/>
    </source>
</evidence>
<feature type="transmembrane region" description="Helical" evidence="7">
    <location>
        <begin position="423"/>
        <end position="446"/>
    </location>
</feature>
<dbReference type="PROSITE" id="PS50850">
    <property type="entry name" value="MFS"/>
    <property type="match status" value="1"/>
</dbReference>
<dbReference type="Gene3D" id="1.20.1250.20">
    <property type="entry name" value="MFS general substrate transporter like domains"/>
    <property type="match status" value="1"/>
</dbReference>
<dbReference type="PROSITE" id="PS00216">
    <property type="entry name" value="SUGAR_TRANSPORT_1"/>
    <property type="match status" value="2"/>
</dbReference>
<feature type="transmembrane region" description="Helical" evidence="7">
    <location>
        <begin position="196"/>
        <end position="218"/>
    </location>
</feature>
<evidence type="ECO:0000256" key="6">
    <source>
        <dbReference type="RuleBase" id="RU003346"/>
    </source>
</evidence>
<dbReference type="GO" id="GO:0005351">
    <property type="term" value="F:carbohydrate:proton symporter activity"/>
    <property type="evidence" value="ECO:0007669"/>
    <property type="project" value="TreeGrafter"/>
</dbReference>